<gene>
    <name evidence="6" type="ORF">BU61_10595</name>
</gene>
<dbReference type="PANTHER" id="PTHR11339:SF361">
    <property type="entry name" value="VON WILLEBRAND FACTOR"/>
    <property type="match status" value="1"/>
</dbReference>
<dbReference type="PROSITE" id="PS51233">
    <property type="entry name" value="VWFD"/>
    <property type="match status" value="1"/>
</dbReference>
<keyword evidence="3" id="KW-1015">Disulfide bond</keyword>
<evidence type="ECO:0000256" key="1">
    <source>
        <dbReference type="ARBA" id="ARBA00004239"/>
    </source>
</evidence>
<accession>A0ABX0SDS5</accession>
<dbReference type="InterPro" id="IPR001846">
    <property type="entry name" value="VWF_type-D"/>
</dbReference>
<organism evidence="6 7">
    <name type="scientific">Pontoporia blainvillei</name>
    <name type="common">Franciscana</name>
    <name type="synonym">Delphinus blainvillei</name>
    <dbReference type="NCBI Taxonomy" id="48723"/>
    <lineage>
        <taxon>Eukaryota</taxon>
        <taxon>Metazoa</taxon>
        <taxon>Chordata</taxon>
        <taxon>Craniata</taxon>
        <taxon>Vertebrata</taxon>
        <taxon>Euteleostomi</taxon>
        <taxon>Mammalia</taxon>
        <taxon>Eutheria</taxon>
        <taxon>Laurasiatheria</taxon>
        <taxon>Artiodactyla</taxon>
        <taxon>Whippomorpha</taxon>
        <taxon>Cetacea</taxon>
        <taxon>Odontoceti</taxon>
        <taxon>Pontoporiidae</taxon>
        <taxon>Pontoporia</taxon>
    </lineage>
</organism>
<dbReference type="Pfam" id="PF08742">
    <property type="entry name" value="C8"/>
    <property type="match status" value="1"/>
</dbReference>
<dbReference type="PANTHER" id="PTHR11339">
    <property type="entry name" value="EXTRACELLULAR MATRIX GLYCOPROTEIN RELATED"/>
    <property type="match status" value="1"/>
</dbReference>
<evidence type="ECO:0000313" key="7">
    <source>
        <dbReference type="Proteomes" id="UP001165941"/>
    </source>
</evidence>
<proteinExistence type="predicted"/>
<dbReference type="InterPro" id="IPR014853">
    <property type="entry name" value="VWF/SSPO/ZAN-like_Cys-rich_dom"/>
</dbReference>
<reference evidence="6" key="1">
    <citation type="submission" date="2018-05" db="EMBL/GenBank/DDBJ databases">
        <authorList>
            <person name="Pedro S.L.S."/>
            <person name="Freitas R.C."/>
            <person name="Barreto A.S."/>
            <person name="Lima A.O.S."/>
        </authorList>
    </citation>
    <scope>NUCLEOTIDE SEQUENCE</scope>
    <source>
        <strain evidence="6">BP203</strain>
        <tissue evidence="6">Muscle</tissue>
    </source>
</reference>
<dbReference type="EMBL" id="PGGH01330120">
    <property type="protein sequence ID" value="NIG61615.1"/>
    <property type="molecule type" value="Genomic_DNA"/>
</dbReference>
<keyword evidence="2" id="KW-0964">Secreted</keyword>
<name>A0ABX0SDS5_PONBL</name>
<dbReference type="SMART" id="SM00832">
    <property type="entry name" value="C8"/>
    <property type="match status" value="1"/>
</dbReference>
<comment type="caution">
    <text evidence="6">The sequence shown here is derived from an EMBL/GenBank/DDBJ whole genome shotgun (WGS) entry which is preliminary data.</text>
</comment>
<keyword evidence="7" id="KW-1185">Reference proteome</keyword>
<sequence length="236" mass="25384">MSPVYSGRTCGLCGNYNGNQGDDFLTPAGLVEPLVEHFGNAWKLRADCEDLRKQPSDPCSLNPRLRNRVSLGNVVDCVFKPSGKYIGCGRKIAMIPRPERICFYRCCNEGEGRGRGFRAGAGDPGVRARIACGRLRPRGAPGHAAPLPTARFADESCAILTSPKFKACHGAVGPLPYLQNCRYDVCSCSNGKDCLCDAVANYAAACARRGVRIGWREPGFCGGCPPRPPPLHCHAT</sequence>
<evidence type="ECO:0000256" key="3">
    <source>
        <dbReference type="ARBA" id="ARBA00023157"/>
    </source>
</evidence>
<dbReference type="Pfam" id="PF00094">
    <property type="entry name" value="VWD"/>
    <property type="match status" value="1"/>
</dbReference>
<protein>
    <submittedName>
        <fullName evidence="6">von Willebrand factor</fullName>
    </submittedName>
</protein>
<evidence type="ECO:0000256" key="4">
    <source>
        <dbReference type="ARBA" id="ARBA00023180"/>
    </source>
</evidence>
<evidence type="ECO:0000256" key="2">
    <source>
        <dbReference type="ARBA" id="ARBA00022525"/>
    </source>
</evidence>
<keyword evidence="4" id="KW-0325">Glycoprotein</keyword>
<comment type="subcellular location">
    <subcellularLocation>
        <location evidence="1">Secreted</location>
        <location evidence="1">Extracellular space</location>
    </subcellularLocation>
</comment>
<evidence type="ECO:0000259" key="5">
    <source>
        <dbReference type="PROSITE" id="PS51233"/>
    </source>
</evidence>
<feature type="domain" description="VWFD" evidence="5">
    <location>
        <begin position="1"/>
        <end position="49"/>
    </location>
</feature>
<dbReference type="InterPro" id="IPR050780">
    <property type="entry name" value="Mucin_vWF_Thrombospondin_sf"/>
</dbReference>
<dbReference type="Proteomes" id="UP001165941">
    <property type="component" value="Unassembled WGS sequence"/>
</dbReference>
<evidence type="ECO:0000313" key="6">
    <source>
        <dbReference type="EMBL" id="NIG61615.1"/>
    </source>
</evidence>